<accession>A0ABP0EW33</accession>
<dbReference type="NCBIfam" id="TIGR00560">
    <property type="entry name" value="pgsA"/>
    <property type="match status" value="1"/>
</dbReference>
<evidence type="ECO:0000256" key="4">
    <source>
        <dbReference type="ARBA" id="ARBA00010441"/>
    </source>
</evidence>
<evidence type="ECO:0000256" key="8">
    <source>
        <dbReference type="ARBA" id="ARBA00022679"/>
    </source>
</evidence>
<feature type="transmembrane region" description="Helical" evidence="18">
    <location>
        <begin position="12"/>
        <end position="32"/>
    </location>
</feature>
<evidence type="ECO:0000313" key="20">
    <source>
        <dbReference type="Proteomes" id="UP001314181"/>
    </source>
</evidence>
<comment type="similarity">
    <text evidence="4 17">Belongs to the CDP-alcohol phosphatidyltransferase class-I family.</text>
</comment>
<evidence type="ECO:0000256" key="18">
    <source>
        <dbReference type="SAM" id="Phobius"/>
    </source>
</evidence>
<dbReference type="InterPro" id="IPR048254">
    <property type="entry name" value="CDP_ALCOHOL_P_TRANSF_CS"/>
</dbReference>
<proteinExistence type="inferred from homology"/>
<keyword evidence="20" id="KW-1185">Reference proteome</keyword>
<evidence type="ECO:0000256" key="9">
    <source>
        <dbReference type="ARBA" id="ARBA00022692"/>
    </source>
</evidence>
<evidence type="ECO:0000256" key="13">
    <source>
        <dbReference type="ARBA" id="ARBA00023209"/>
    </source>
</evidence>
<dbReference type="InterPro" id="IPR000462">
    <property type="entry name" value="CDP-OH_P_trans"/>
</dbReference>
<feature type="transmembrane region" description="Helical" evidence="18">
    <location>
        <begin position="139"/>
        <end position="162"/>
    </location>
</feature>
<keyword evidence="12 18" id="KW-0472">Membrane</keyword>
<comment type="pathway">
    <text evidence="3">Lipid metabolism.</text>
</comment>
<evidence type="ECO:0000256" key="16">
    <source>
        <dbReference type="NCBIfam" id="TIGR00560"/>
    </source>
</evidence>
<name>A0ABP0EW33_9RICK</name>
<evidence type="ECO:0000256" key="11">
    <source>
        <dbReference type="ARBA" id="ARBA00023098"/>
    </source>
</evidence>
<keyword evidence="10 18" id="KW-1133">Transmembrane helix</keyword>
<keyword evidence="11" id="KW-0443">Lipid metabolism</keyword>
<comment type="pathway">
    <text evidence="2">Phospholipid metabolism; phosphatidylglycerol biosynthesis; phosphatidylglycerol from CDP-diacylglycerol: step 1/2.</text>
</comment>
<evidence type="ECO:0000313" key="19">
    <source>
        <dbReference type="EMBL" id="CAK8162843.1"/>
    </source>
</evidence>
<keyword evidence="8 17" id="KW-0808">Transferase</keyword>
<feature type="transmembrane region" description="Helical" evidence="18">
    <location>
        <begin position="38"/>
        <end position="62"/>
    </location>
</feature>
<dbReference type="EC" id="2.7.8.5" evidence="5 16"/>
<dbReference type="RefSeq" id="WP_338363870.1">
    <property type="nucleotide sequence ID" value="NZ_CAWVOK010000016.1"/>
</dbReference>
<evidence type="ECO:0000256" key="7">
    <source>
        <dbReference type="ARBA" id="ARBA00022516"/>
    </source>
</evidence>
<keyword evidence="9 18" id="KW-0812">Transmembrane</keyword>
<evidence type="ECO:0000256" key="3">
    <source>
        <dbReference type="ARBA" id="ARBA00005189"/>
    </source>
</evidence>
<sequence length="179" mass="20257">MERKSIQIVLPNILTISRLVVIPLLIGSFYMAKYWSMWPVAVIFVCASITDFLDGYLARYWSTQSRFGAIMDPIADKIIVITTIVMLINFQIIDKFTIMPALIIICREILISGLREYAAKEGIVLHVTYAAKIKTAIQMLALLMLIIFSNGIFSVVFLWFAAVISTYSALKYCRNILSS</sequence>
<evidence type="ECO:0000256" key="17">
    <source>
        <dbReference type="RuleBase" id="RU003750"/>
    </source>
</evidence>
<dbReference type="InterPro" id="IPR004570">
    <property type="entry name" value="Phosphatidylglycerol_P_synth"/>
</dbReference>
<dbReference type="PIRSF" id="PIRSF000847">
    <property type="entry name" value="Phos_ph_gly_syn"/>
    <property type="match status" value="1"/>
</dbReference>
<evidence type="ECO:0000256" key="2">
    <source>
        <dbReference type="ARBA" id="ARBA00005042"/>
    </source>
</evidence>
<dbReference type="Gene3D" id="1.20.120.1760">
    <property type="match status" value="1"/>
</dbReference>
<protein>
    <recommendedName>
        <fullName evidence="6 16">CDP-diacylglycerol--glycerol-3-phosphate 3-phosphatidyltransferase</fullName>
        <ecNumber evidence="5 16">2.7.8.5</ecNumber>
    </recommendedName>
</protein>
<keyword evidence="13" id="KW-0594">Phospholipid biosynthesis</keyword>
<evidence type="ECO:0000256" key="1">
    <source>
        <dbReference type="ARBA" id="ARBA00004141"/>
    </source>
</evidence>
<organism evidence="19 20">
    <name type="scientific">Candidatus Xenohaliotis californiensis</name>
    <dbReference type="NCBI Taxonomy" id="84677"/>
    <lineage>
        <taxon>Bacteria</taxon>
        <taxon>Pseudomonadati</taxon>
        <taxon>Pseudomonadota</taxon>
        <taxon>Alphaproteobacteria</taxon>
        <taxon>Rickettsiales</taxon>
        <taxon>Anaplasmataceae</taxon>
        <taxon>Candidatus Xenohaliotis</taxon>
    </lineage>
</organism>
<feature type="transmembrane region" description="Helical" evidence="18">
    <location>
        <begin position="74"/>
        <end position="92"/>
    </location>
</feature>
<comment type="subcellular location">
    <subcellularLocation>
        <location evidence="1">Membrane</location>
        <topology evidence="1">Multi-pass membrane protein</topology>
    </subcellularLocation>
</comment>
<evidence type="ECO:0000256" key="6">
    <source>
        <dbReference type="ARBA" id="ARBA00014944"/>
    </source>
</evidence>
<evidence type="ECO:0000256" key="15">
    <source>
        <dbReference type="ARBA" id="ARBA00048586"/>
    </source>
</evidence>
<dbReference type="Pfam" id="PF01066">
    <property type="entry name" value="CDP-OH_P_transf"/>
    <property type="match status" value="1"/>
</dbReference>
<evidence type="ECO:0000256" key="14">
    <source>
        <dbReference type="ARBA" id="ARBA00023264"/>
    </source>
</evidence>
<dbReference type="PROSITE" id="PS00379">
    <property type="entry name" value="CDP_ALCOHOL_P_TRANSF"/>
    <property type="match status" value="1"/>
</dbReference>
<evidence type="ECO:0000256" key="5">
    <source>
        <dbReference type="ARBA" id="ARBA00013170"/>
    </source>
</evidence>
<keyword evidence="14" id="KW-1208">Phospholipid metabolism</keyword>
<keyword evidence="7" id="KW-0444">Lipid biosynthesis</keyword>
<dbReference type="GO" id="GO:0008444">
    <property type="term" value="F:CDP-diacylglycerol-glycerol-3-phosphate 3-phosphatidyltransferase activity"/>
    <property type="evidence" value="ECO:0007669"/>
    <property type="project" value="UniProtKB-EC"/>
</dbReference>
<evidence type="ECO:0000256" key="12">
    <source>
        <dbReference type="ARBA" id="ARBA00023136"/>
    </source>
</evidence>
<dbReference type="PANTHER" id="PTHR14269">
    <property type="entry name" value="CDP-DIACYLGLYCEROL--GLYCEROL-3-PHOSPHATE 3-PHOSPHATIDYLTRANSFERASE-RELATED"/>
    <property type="match status" value="1"/>
</dbReference>
<reference evidence="19 20" key="1">
    <citation type="submission" date="2024-01" db="EMBL/GenBank/DDBJ databases">
        <authorList>
            <person name="Kunselman E."/>
        </authorList>
    </citation>
    <scope>NUCLEOTIDE SEQUENCE [LARGE SCALE GENOMIC DNA]</scope>
    <source>
        <strain evidence="19">2 abalone samples</strain>
    </source>
</reference>
<gene>
    <name evidence="19" type="primary">pgsA</name>
    <name evidence="19" type="ORF">CAXC1_240005</name>
</gene>
<comment type="caution">
    <text evidence="19">The sequence shown here is derived from an EMBL/GenBank/DDBJ whole genome shotgun (WGS) entry which is preliminary data.</text>
</comment>
<dbReference type="PANTHER" id="PTHR14269:SF62">
    <property type="entry name" value="CDP-DIACYLGLYCEROL--GLYCEROL-3-PHOSPHATE 3-PHOSPHATIDYLTRANSFERASE 1, CHLOROPLASTIC"/>
    <property type="match status" value="1"/>
</dbReference>
<comment type="catalytic activity">
    <reaction evidence="15">
        <text>a CDP-1,2-diacyl-sn-glycerol + sn-glycerol 3-phosphate = a 1,2-diacyl-sn-glycero-3-phospho-(1'-sn-glycero-3'-phosphate) + CMP + H(+)</text>
        <dbReference type="Rhea" id="RHEA:12593"/>
        <dbReference type="ChEBI" id="CHEBI:15378"/>
        <dbReference type="ChEBI" id="CHEBI:57597"/>
        <dbReference type="ChEBI" id="CHEBI:58332"/>
        <dbReference type="ChEBI" id="CHEBI:60110"/>
        <dbReference type="ChEBI" id="CHEBI:60377"/>
        <dbReference type="EC" id="2.7.8.5"/>
    </reaction>
</comment>
<evidence type="ECO:0000256" key="10">
    <source>
        <dbReference type="ARBA" id="ARBA00022989"/>
    </source>
</evidence>
<dbReference type="Proteomes" id="UP001314181">
    <property type="component" value="Unassembled WGS sequence"/>
</dbReference>
<dbReference type="InterPro" id="IPR043130">
    <property type="entry name" value="CDP-OH_PTrfase_TM_dom"/>
</dbReference>
<dbReference type="InterPro" id="IPR050324">
    <property type="entry name" value="CDP-alcohol_PTase-I"/>
</dbReference>
<dbReference type="EMBL" id="CAWVOK010000016">
    <property type="protein sequence ID" value="CAK8162843.1"/>
    <property type="molecule type" value="Genomic_DNA"/>
</dbReference>